<dbReference type="PROSITE" id="PS00858">
    <property type="entry name" value="PREPHENATE_DEHYDR_2"/>
    <property type="match status" value="1"/>
</dbReference>
<evidence type="ECO:0000256" key="6">
    <source>
        <dbReference type="ARBA" id="ARBA00023222"/>
    </source>
</evidence>
<reference evidence="13" key="1">
    <citation type="submission" date="2015-07" db="EMBL/GenBank/DDBJ databases">
        <title>Complete genome sequence and phylogenetic analysis of Limnochorda pilosa.</title>
        <authorList>
            <person name="Watanabe M."/>
            <person name="Kojima H."/>
            <person name="Fukui M."/>
        </authorList>
    </citation>
    <scope>NUCLEOTIDE SEQUENCE [LARGE SCALE GENOMIC DNA]</scope>
    <source>
        <strain evidence="13">HC45</strain>
    </source>
</reference>
<gene>
    <name evidence="9" type="primary">pheA</name>
    <name evidence="12" type="ORF">LIP_3634</name>
</gene>
<comment type="pathway">
    <text evidence="1 9">Amino-acid biosynthesis; L-phenylalanine biosynthesis; phenylpyruvate from prephenate: step 1/1.</text>
</comment>
<dbReference type="GO" id="GO:0005737">
    <property type="term" value="C:cytoplasm"/>
    <property type="evidence" value="ECO:0007669"/>
    <property type="project" value="TreeGrafter"/>
</dbReference>
<keyword evidence="5 9" id="KW-0057">Aromatic amino acid biosynthesis</keyword>
<evidence type="ECO:0000256" key="7">
    <source>
        <dbReference type="ARBA" id="ARBA00023239"/>
    </source>
</evidence>
<dbReference type="PROSITE" id="PS00857">
    <property type="entry name" value="PREPHENATE_DEHYDR_1"/>
    <property type="match status" value="1"/>
</dbReference>
<dbReference type="PANTHER" id="PTHR21022:SF19">
    <property type="entry name" value="PREPHENATE DEHYDRATASE-RELATED"/>
    <property type="match status" value="1"/>
</dbReference>
<dbReference type="CDD" id="cd04905">
    <property type="entry name" value="ACT_CM-PDT"/>
    <property type="match status" value="1"/>
</dbReference>
<protein>
    <recommendedName>
        <fullName evidence="3 9">Prephenate dehydratase</fullName>
        <shortName evidence="9">PDT</shortName>
        <ecNumber evidence="2 9">4.2.1.51</ecNumber>
    </recommendedName>
</protein>
<evidence type="ECO:0000259" key="11">
    <source>
        <dbReference type="PROSITE" id="PS51671"/>
    </source>
</evidence>
<evidence type="ECO:0000256" key="5">
    <source>
        <dbReference type="ARBA" id="ARBA00023141"/>
    </source>
</evidence>
<dbReference type="SUPFAM" id="SSF55920">
    <property type="entry name" value="Creatinase/aminopeptidase"/>
    <property type="match status" value="1"/>
</dbReference>
<feature type="domain" description="ACT" evidence="11">
    <location>
        <begin position="203"/>
        <end position="281"/>
    </location>
</feature>
<evidence type="ECO:0000313" key="12">
    <source>
        <dbReference type="EMBL" id="BAS29442.1"/>
    </source>
</evidence>
<proteinExistence type="predicted"/>
<dbReference type="Gene3D" id="3.40.190.10">
    <property type="entry name" value="Periplasmic binding protein-like II"/>
    <property type="match status" value="2"/>
</dbReference>
<dbReference type="Pfam" id="PF01842">
    <property type="entry name" value="ACT"/>
    <property type="match status" value="1"/>
</dbReference>
<dbReference type="OrthoDB" id="4850044at2"/>
<reference evidence="13" key="2">
    <citation type="journal article" date="2016" name="Int. J. Syst. Evol. Microbiol.">
        <title>Complete genome sequence and cell structure of Limnochorda pilosa, a Gram-negative spore-former within the phylum Firmicutes.</title>
        <authorList>
            <person name="Watanabe M."/>
            <person name="Kojima H."/>
            <person name="Fukui M."/>
        </authorList>
    </citation>
    <scope>NUCLEOTIDE SEQUENCE [LARGE SCALE GENOMIC DNA]</scope>
    <source>
        <strain evidence="13">HC45</strain>
    </source>
</reference>
<dbReference type="KEGG" id="lpil:LIP_3634"/>
<dbReference type="Gene3D" id="3.90.230.10">
    <property type="entry name" value="Creatinase/methionine aminopeptidase superfamily"/>
    <property type="match status" value="1"/>
</dbReference>
<keyword evidence="6 9" id="KW-0584">Phenylalanine biosynthesis</keyword>
<dbReference type="SUPFAM" id="SSF53092">
    <property type="entry name" value="Creatinase/prolidase N-terminal domain"/>
    <property type="match status" value="1"/>
</dbReference>
<organism evidence="12 13">
    <name type="scientific">Limnochorda pilosa</name>
    <dbReference type="NCBI Taxonomy" id="1555112"/>
    <lineage>
        <taxon>Bacteria</taxon>
        <taxon>Bacillati</taxon>
        <taxon>Bacillota</taxon>
        <taxon>Limnochordia</taxon>
        <taxon>Limnochordales</taxon>
        <taxon>Limnochordaceae</taxon>
        <taxon>Limnochorda</taxon>
    </lineage>
</organism>
<dbReference type="PANTHER" id="PTHR21022">
    <property type="entry name" value="PREPHENATE DEHYDRATASE P PROTEIN"/>
    <property type="match status" value="1"/>
</dbReference>
<dbReference type="InterPro" id="IPR000994">
    <property type="entry name" value="Pept_M24"/>
</dbReference>
<dbReference type="GO" id="GO:0004664">
    <property type="term" value="F:prephenate dehydratase activity"/>
    <property type="evidence" value="ECO:0007669"/>
    <property type="project" value="UniProtKB-UniRule"/>
</dbReference>
<dbReference type="InterPro" id="IPR029149">
    <property type="entry name" value="Creatin/AminoP/Spt16_N"/>
</dbReference>
<dbReference type="Proteomes" id="UP000065807">
    <property type="component" value="Chromosome"/>
</dbReference>
<evidence type="ECO:0000256" key="8">
    <source>
        <dbReference type="ARBA" id="ARBA00047848"/>
    </source>
</evidence>
<dbReference type="NCBIfam" id="NF008865">
    <property type="entry name" value="PRK11898.1"/>
    <property type="match status" value="1"/>
</dbReference>
<evidence type="ECO:0000256" key="2">
    <source>
        <dbReference type="ARBA" id="ARBA00013147"/>
    </source>
</evidence>
<accession>A0A0K2SR04</accession>
<dbReference type="Gene3D" id="3.40.350.10">
    <property type="entry name" value="Creatinase/prolidase N-terminal domain"/>
    <property type="match status" value="1"/>
</dbReference>
<keyword evidence="13" id="KW-1185">Reference proteome</keyword>
<dbReference type="RefSeq" id="WP_068141168.1">
    <property type="nucleotide sequence ID" value="NZ_AP014924.1"/>
</dbReference>
<evidence type="ECO:0000256" key="9">
    <source>
        <dbReference type="RuleBase" id="RU361254"/>
    </source>
</evidence>
<dbReference type="STRING" id="1555112.LIP_3634"/>
<dbReference type="InterPro" id="IPR001086">
    <property type="entry name" value="Preph_deHydtase"/>
</dbReference>
<evidence type="ECO:0000256" key="1">
    <source>
        <dbReference type="ARBA" id="ARBA00004741"/>
    </source>
</evidence>
<sequence length="672" mass="73347">MPELAIGYLGPEGSHSEAAADRLRTLWPGLRLAPEPTLDQMVAALAAGRLDGAVVPVENSIEGSVDRVLDLLAETPGVAVRAEWILPVDHHLLGRPGTRLSGPGTPARVLSHPQALAQCRATLSRLLPGAELVPAASTAEAARLVAAGTDPTVCVGSLRAAERYGLAVLHRHVQDRSANHTRFWLLTRGLIAEAVGARRKTAVVFAFAADRPGNLYQALGVFARRNVNLTRLESRPAGGDLGAYRFFAEIEGDLDDPRVAGGVEELGAVAGYVRTLGRYPVLEPTMEGMVSMTAERGEGAADLLSQEVREKLARIEAWLDRAGYDVLLLQRRDNVAWLTGGARNHVPKATDVGSAWVVVRRGRCTVVTTGIEGERIRREELRGEPWEVRTFDWWDPASDPTPHLLTGKAASDTGAYGTTPVHAEIRRLRVPLTLPEQARYRLLGRETAEAVEAVARRILPGQSEWEVAAQLEEALWARGIEPTVTLVAADDRLRAYRHPLPTTNRVGDRVMLVTCGRRHGLIANLTRLVSFVPQDDDLQRRHRACCTVDAALFLATRVGTPYSDLWATLQHAYAAVGFPDEWQLHHQGGPTGYEGRDELLRPSSAGRVEPYQAFAWNPSITGTKSEDTLLATPEGPEWLTAPQDWPAVEVEWEGRRLRRPDILVRASATGCA</sequence>
<keyword evidence="4 9" id="KW-0028">Amino-acid biosynthesis</keyword>
<feature type="domain" description="Prephenate dehydratase" evidence="10">
    <location>
        <begin position="5"/>
        <end position="188"/>
    </location>
</feature>
<evidence type="ECO:0000259" key="10">
    <source>
        <dbReference type="PROSITE" id="PS51171"/>
    </source>
</evidence>
<dbReference type="PROSITE" id="PS51171">
    <property type="entry name" value="PREPHENATE_DEHYDR_3"/>
    <property type="match status" value="1"/>
</dbReference>
<dbReference type="CDD" id="cd01066">
    <property type="entry name" value="APP_MetAP"/>
    <property type="match status" value="1"/>
</dbReference>
<dbReference type="InterPro" id="IPR018528">
    <property type="entry name" value="Preph_deHydtase_CS"/>
</dbReference>
<dbReference type="PROSITE" id="PS51671">
    <property type="entry name" value="ACT"/>
    <property type="match status" value="1"/>
</dbReference>
<dbReference type="Pfam" id="PF00557">
    <property type="entry name" value="Peptidase_M24"/>
    <property type="match status" value="1"/>
</dbReference>
<evidence type="ECO:0000256" key="3">
    <source>
        <dbReference type="ARBA" id="ARBA00021872"/>
    </source>
</evidence>
<keyword evidence="7 9" id="KW-0456">Lyase</keyword>
<dbReference type="EC" id="4.2.1.51" evidence="2 9"/>
<name>A0A0K2SR04_LIMPI</name>
<dbReference type="Gene3D" id="3.30.70.260">
    <property type="match status" value="1"/>
</dbReference>
<dbReference type="SUPFAM" id="SSF55021">
    <property type="entry name" value="ACT-like"/>
    <property type="match status" value="1"/>
</dbReference>
<dbReference type="InterPro" id="IPR036005">
    <property type="entry name" value="Creatinase/aminopeptidase-like"/>
</dbReference>
<evidence type="ECO:0000313" key="13">
    <source>
        <dbReference type="Proteomes" id="UP000065807"/>
    </source>
</evidence>
<dbReference type="GO" id="GO:0009094">
    <property type="term" value="P:L-phenylalanine biosynthetic process"/>
    <property type="evidence" value="ECO:0007669"/>
    <property type="project" value="UniProtKB-UniPathway"/>
</dbReference>
<dbReference type="Pfam" id="PF00800">
    <property type="entry name" value="PDT"/>
    <property type="match status" value="1"/>
</dbReference>
<dbReference type="UniPathway" id="UPA00121">
    <property type="reaction ID" value="UER00345"/>
</dbReference>
<dbReference type="InterPro" id="IPR002912">
    <property type="entry name" value="ACT_dom"/>
</dbReference>
<dbReference type="InterPro" id="IPR045865">
    <property type="entry name" value="ACT-like_dom_sf"/>
</dbReference>
<dbReference type="AlphaFoldDB" id="A0A0K2SR04"/>
<dbReference type="CDD" id="cd13633">
    <property type="entry name" value="PBP2_Sa-PDT_like"/>
    <property type="match status" value="1"/>
</dbReference>
<dbReference type="EMBL" id="AP014924">
    <property type="protein sequence ID" value="BAS29442.1"/>
    <property type="molecule type" value="Genomic_DNA"/>
</dbReference>
<dbReference type="SUPFAM" id="SSF53850">
    <property type="entry name" value="Periplasmic binding protein-like II"/>
    <property type="match status" value="1"/>
</dbReference>
<dbReference type="PATRIC" id="fig|1555112.3.peg.3669"/>
<evidence type="ECO:0000256" key="4">
    <source>
        <dbReference type="ARBA" id="ARBA00022605"/>
    </source>
</evidence>
<comment type="catalytic activity">
    <reaction evidence="8 9">
        <text>prephenate + H(+) = 3-phenylpyruvate + CO2 + H2O</text>
        <dbReference type="Rhea" id="RHEA:21648"/>
        <dbReference type="ChEBI" id="CHEBI:15377"/>
        <dbReference type="ChEBI" id="CHEBI:15378"/>
        <dbReference type="ChEBI" id="CHEBI:16526"/>
        <dbReference type="ChEBI" id="CHEBI:18005"/>
        <dbReference type="ChEBI" id="CHEBI:29934"/>
        <dbReference type="EC" id="4.2.1.51"/>
    </reaction>
</comment>